<gene>
    <name evidence="10" type="ORF">QOZ92_000979</name>
</gene>
<keyword evidence="4" id="KW-1003">Cell membrane</keyword>
<feature type="transmembrane region" description="Helical" evidence="9">
    <location>
        <begin position="81"/>
        <end position="101"/>
    </location>
</feature>
<keyword evidence="3" id="KW-0813">Transport</keyword>
<evidence type="ECO:0000256" key="7">
    <source>
        <dbReference type="ARBA" id="ARBA00023065"/>
    </source>
</evidence>
<comment type="caution">
    <text evidence="10">The sequence shown here is derived from an EMBL/GenBank/DDBJ whole genome shotgun (WGS) entry which is preliminary data.</text>
</comment>
<keyword evidence="6 9" id="KW-1133">Transmembrane helix</keyword>
<feature type="transmembrane region" description="Helical" evidence="9">
    <location>
        <begin position="14"/>
        <end position="39"/>
    </location>
</feature>
<keyword evidence="7" id="KW-0406">Ion transport</keyword>
<feature type="transmembrane region" description="Helical" evidence="9">
    <location>
        <begin position="405"/>
        <end position="425"/>
    </location>
</feature>
<dbReference type="InterPro" id="IPR003445">
    <property type="entry name" value="Cat_transpt"/>
</dbReference>
<keyword evidence="5 9" id="KW-0812">Transmembrane</keyword>
<feature type="transmembrane region" description="Helical" evidence="9">
    <location>
        <begin position="455"/>
        <end position="479"/>
    </location>
</feature>
<keyword evidence="11" id="KW-1185">Reference proteome</keyword>
<dbReference type="RefSeq" id="WP_307503938.1">
    <property type="nucleotide sequence ID" value="NZ_BAAACE010000001.1"/>
</dbReference>
<evidence type="ECO:0000313" key="11">
    <source>
        <dbReference type="Proteomes" id="UP001232584"/>
    </source>
</evidence>
<keyword evidence="8 9" id="KW-0472">Membrane</keyword>
<dbReference type="EMBL" id="JAUSWG010000003">
    <property type="protein sequence ID" value="MDQ0555866.1"/>
    <property type="molecule type" value="Genomic_DNA"/>
</dbReference>
<evidence type="ECO:0000256" key="6">
    <source>
        <dbReference type="ARBA" id="ARBA00022989"/>
    </source>
</evidence>
<evidence type="ECO:0000313" key="10">
    <source>
        <dbReference type="EMBL" id="MDQ0555866.1"/>
    </source>
</evidence>
<organism evidence="10 11">
    <name type="scientific">Paraclostridium ghonii</name>
    <dbReference type="NCBI Taxonomy" id="29358"/>
    <lineage>
        <taxon>Bacteria</taxon>
        <taxon>Bacillati</taxon>
        <taxon>Bacillota</taxon>
        <taxon>Clostridia</taxon>
        <taxon>Peptostreptococcales</taxon>
        <taxon>Peptostreptococcaceae</taxon>
        <taxon>Paraclostridium</taxon>
    </lineage>
</organism>
<evidence type="ECO:0000256" key="4">
    <source>
        <dbReference type="ARBA" id="ARBA00022475"/>
    </source>
</evidence>
<feature type="transmembrane region" description="Helical" evidence="9">
    <location>
        <begin position="277"/>
        <end position="295"/>
    </location>
</feature>
<evidence type="ECO:0000256" key="1">
    <source>
        <dbReference type="ARBA" id="ARBA00004651"/>
    </source>
</evidence>
<feature type="transmembrane region" description="Helical" evidence="9">
    <location>
        <begin position="144"/>
        <end position="166"/>
    </location>
</feature>
<accession>A0ABU0MYD7</accession>
<feature type="transmembrane region" description="Helical" evidence="9">
    <location>
        <begin position="186"/>
        <end position="205"/>
    </location>
</feature>
<dbReference type="Pfam" id="PF02386">
    <property type="entry name" value="TrkH"/>
    <property type="match status" value="1"/>
</dbReference>
<name>A0ABU0MYD7_9FIRM</name>
<comment type="subcellular location">
    <subcellularLocation>
        <location evidence="1">Cell membrane</location>
        <topology evidence="1">Multi-pass membrane protein</topology>
    </subcellularLocation>
</comment>
<sequence length="497" mass="55201">MQLTAKKNTDIKTILYYIGIFTVIIGGILLLPLITLIFYKNEIALSKYFIIPSLLAIFLGILLIKFNKEHENTKLSVGQDAIIVVLVWILATLFSAMPFILSNQLNFTQAYFEAVSGWTTAGLSVVDVSTAPKMFLMHRSIMQFFGGVGIVLVVLSALSSTFGMRLYNSEGHSDNLLPNLLKSSRLILSIYLGYIIGGIIIYYICGMPLFDAINHSISALSTGGFSVKVDSIGYYNNIYIELVTIILMILGTTNFAAHVLLINGNLKRFFKVSEVKFMFIVIAISIPLISFFSLNKLYGDMSTGIRVAAFQVVSALSTAGYSTVDLGNWSPFAILVLIILMIIGGGAGSTAGGVKLYRVNMMIRSIIWNLRKQFMSEHTIKEDYIYKPQGKVYIQEDDIRNVYNFMFLYMIVYLIGVSIMLIYGYDLQDSMFEFASALGTVGLSVGVTSPDAPTVVLWTETIGMFLGRLEIWIVFIALIKMSKIKGKNKKLKVGKNN</sequence>
<protein>
    <submittedName>
        <fullName evidence="10">Trk system potassium uptake protein TrkH</fullName>
    </submittedName>
</protein>
<reference evidence="10 11" key="1">
    <citation type="submission" date="2023-07" db="EMBL/GenBank/DDBJ databases">
        <title>Genomic Encyclopedia of Type Strains, Phase IV (KMG-IV): sequencing the most valuable type-strain genomes for metagenomic binning, comparative biology and taxonomic classification.</title>
        <authorList>
            <person name="Goeker M."/>
        </authorList>
    </citation>
    <scope>NUCLEOTIDE SEQUENCE [LARGE SCALE GENOMIC DNA]</scope>
    <source>
        <strain evidence="10 11">DSM 15049</strain>
    </source>
</reference>
<evidence type="ECO:0000256" key="3">
    <source>
        <dbReference type="ARBA" id="ARBA00022448"/>
    </source>
</evidence>
<dbReference type="PANTHER" id="PTHR32024">
    <property type="entry name" value="TRK SYSTEM POTASSIUM UPTAKE PROTEIN TRKG-RELATED"/>
    <property type="match status" value="1"/>
</dbReference>
<evidence type="ECO:0000256" key="5">
    <source>
        <dbReference type="ARBA" id="ARBA00022692"/>
    </source>
</evidence>
<dbReference type="PANTHER" id="PTHR32024:SF2">
    <property type="entry name" value="TRK SYSTEM POTASSIUM UPTAKE PROTEIN TRKG-RELATED"/>
    <property type="match status" value="1"/>
</dbReference>
<evidence type="ECO:0000256" key="2">
    <source>
        <dbReference type="ARBA" id="ARBA00009137"/>
    </source>
</evidence>
<proteinExistence type="inferred from homology"/>
<feature type="transmembrane region" description="Helical" evidence="9">
    <location>
        <begin position="330"/>
        <end position="354"/>
    </location>
</feature>
<evidence type="ECO:0000256" key="9">
    <source>
        <dbReference type="SAM" id="Phobius"/>
    </source>
</evidence>
<comment type="similarity">
    <text evidence="2">Belongs to the TrkH potassium transport family.</text>
</comment>
<feature type="transmembrane region" description="Helical" evidence="9">
    <location>
        <begin position="48"/>
        <end position="66"/>
    </location>
</feature>
<feature type="transmembrane region" description="Helical" evidence="9">
    <location>
        <begin position="238"/>
        <end position="257"/>
    </location>
</feature>
<dbReference type="Proteomes" id="UP001232584">
    <property type="component" value="Unassembled WGS sequence"/>
</dbReference>
<feature type="transmembrane region" description="Helical" evidence="9">
    <location>
        <begin position="307"/>
        <end position="324"/>
    </location>
</feature>
<evidence type="ECO:0000256" key="8">
    <source>
        <dbReference type="ARBA" id="ARBA00023136"/>
    </source>
</evidence>